<comment type="caution">
    <text evidence="1">The sequence shown here is derived from an EMBL/GenBank/DDBJ whole genome shotgun (WGS) entry which is preliminary data.</text>
</comment>
<organism evidence="1 2">
    <name type="scientific">Manihot esculenta</name>
    <name type="common">Cassava</name>
    <name type="synonym">Jatropha manihot</name>
    <dbReference type="NCBI Taxonomy" id="3983"/>
    <lineage>
        <taxon>Eukaryota</taxon>
        <taxon>Viridiplantae</taxon>
        <taxon>Streptophyta</taxon>
        <taxon>Embryophyta</taxon>
        <taxon>Tracheophyta</taxon>
        <taxon>Spermatophyta</taxon>
        <taxon>Magnoliopsida</taxon>
        <taxon>eudicotyledons</taxon>
        <taxon>Gunneridae</taxon>
        <taxon>Pentapetalae</taxon>
        <taxon>rosids</taxon>
        <taxon>fabids</taxon>
        <taxon>Malpighiales</taxon>
        <taxon>Euphorbiaceae</taxon>
        <taxon>Crotonoideae</taxon>
        <taxon>Manihoteae</taxon>
        <taxon>Manihot</taxon>
    </lineage>
</organism>
<evidence type="ECO:0000313" key="2">
    <source>
        <dbReference type="Proteomes" id="UP000091857"/>
    </source>
</evidence>
<sequence>MASSCSERHDGSLFQSEKIFFFKIILEDTVRDKKLAIPRSFVKKYGNALSNRAILRIPDGVSWKMELFKGSDVWLSEGWQEFADYYYVKLAHLLLFKYEGDSQFSVVIFSKTAVEIDYPLRSTHQDFKFQNLKREETEDGVSDEAMDVHSPSPTRSHQEREQPSERPYHNEKTLQRASAFKSKNPLMVITMRPSYVPPAGSKMNLPERFCRKYLLTSEDYVVHLVSGGKIWPAGYAHDEEGRARVRLQTGWKAFATDNHLEIGDVCVFELIKSTGGKITFEVHIFRVAEDGASDSSLGKLQRHEKPPPCSIFPPPPSQSARKIVSKNPFFSVVMQESYLHLYLHIPAGFARRHLKHWKKNTITLQVEDRSWIATLKNFDSCSRITGGWAHFARENFLKVGDVCKLELIDRKKMVLKVSISRSEN</sequence>
<protein>
    <submittedName>
        <fullName evidence="1">Uncharacterized protein</fullName>
    </submittedName>
</protein>
<name>A0ACB7GLS2_MANES</name>
<dbReference type="EMBL" id="CM004399">
    <property type="protein sequence ID" value="KAG8641278.1"/>
    <property type="molecule type" value="Genomic_DNA"/>
</dbReference>
<accession>A0ACB7GLS2</accession>
<reference evidence="2" key="1">
    <citation type="journal article" date="2016" name="Nat. Biotechnol.">
        <title>Sequencing wild and cultivated cassava and related species reveals extensive interspecific hybridization and genetic diversity.</title>
        <authorList>
            <person name="Bredeson J.V."/>
            <person name="Lyons J.B."/>
            <person name="Prochnik S.E."/>
            <person name="Wu G.A."/>
            <person name="Ha C.M."/>
            <person name="Edsinger-Gonzales E."/>
            <person name="Grimwood J."/>
            <person name="Schmutz J."/>
            <person name="Rabbi I.Y."/>
            <person name="Egesi C."/>
            <person name="Nauluvula P."/>
            <person name="Lebot V."/>
            <person name="Ndunguru J."/>
            <person name="Mkamilo G."/>
            <person name="Bart R.S."/>
            <person name="Setter T.L."/>
            <person name="Gleadow R.M."/>
            <person name="Kulakow P."/>
            <person name="Ferguson M.E."/>
            <person name="Rounsley S."/>
            <person name="Rokhsar D.S."/>
        </authorList>
    </citation>
    <scope>NUCLEOTIDE SEQUENCE [LARGE SCALE GENOMIC DNA]</scope>
    <source>
        <strain evidence="2">cv. AM560-2</strain>
    </source>
</reference>
<keyword evidence="2" id="KW-1185">Reference proteome</keyword>
<evidence type="ECO:0000313" key="1">
    <source>
        <dbReference type="EMBL" id="KAG8641278.1"/>
    </source>
</evidence>
<dbReference type="Proteomes" id="UP000091857">
    <property type="component" value="Chromosome 13"/>
</dbReference>
<gene>
    <name evidence="1" type="ORF">MANES_13G130950v8</name>
</gene>
<proteinExistence type="predicted"/>